<name>A0ACC2MNQ0_PERAE</name>
<comment type="caution">
    <text evidence="1">The sequence shown here is derived from an EMBL/GenBank/DDBJ whole genome shotgun (WGS) entry which is preliminary data.</text>
</comment>
<organism evidence="1 2">
    <name type="scientific">Persea americana</name>
    <name type="common">Avocado</name>
    <dbReference type="NCBI Taxonomy" id="3435"/>
    <lineage>
        <taxon>Eukaryota</taxon>
        <taxon>Viridiplantae</taxon>
        <taxon>Streptophyta</taxon>
        <taxon>Embryophyta</taxon>
        <taxon>Tracheophyta</taxon>
        <taxon>Spermatophyta</taxon>
        <taxon>Magnoliopsida</taxon>
        <taxon>Magnoliidae</taxon>
        <taxon>Laurales</taxon>
        <taxon>Lauraceae</taxon>
        <taxon>Persea</taxon>
    </lineage>
</organism>
<evidence type="ECO:0000313" key="2">
    <source>
        <dbReference type="Proteomes" id="UP001234297"/>
    </source>
</evidence>
<accession>A0ACC2MNQ0</accession>
<protein>
    <submittedName>
        <fullName evidence="1">Uncharacterized protein</fullName>
    </submittedName>
</protein>
<sequence>MAATCLSFLKMYSFPLLLLALAIFIQLFVVPTSFPPSHYDVLGVKRFASIEEVTEAYEERSSKWKAGTEVPKTSDFIKICYAFELLRNPLWKRDYDRFGIDEHLNVIGDMKKHEGESFSKIALPLVASSSGW</sequence>
<evidence type="ECO:0000313" key="1">
    <source>
        <dbReference type="EMBL" id="KAJ8646979.1"/>
    </source>
</evidence>
<dbReference type="EMBL" id="CM056809">
    <property type="protein sequence ID" value="KAJ8646979.1"/>
    <property type="molecule type" value="Genomic_DNA"/>
</dbReference>
<reference evidence="1 2" key="1">
    <citation type="journal article" date="2022" name="Hortic Res">
        <title>A haplotype resolved chromosomal level avocado genome allows analysis of novel avocado genes.</title>
        <authorList>
            <person name="Nath O."/>
            <person name="Fletcher S.J."/>
            <person name="Hayward A."/>
            <person name="Shaw L.M."/>
            <person name="Masouleh A.K."/>
            <person name="Furtado A."/>
            <person name="Henry R.J."/>
            <person name="Mitter N."/>
        </authorList>
    </citation>
    <scope>NUCLEOTIDE SEQUENCE [LARGE SCALE GENOMIC DNA]</scope>
    <source>
        <strain evidence="2">cv. Hass</strain>
    </source>
</reference>
<gene>
    <name evidence="1" type="ORF">MRB53_000002</name>
</gene>
<proteinExistence type="predicted"/>
<dbReference type="Proteomes" id="UP001234297">
    <property type="component" value="Chromosome 1"/>
</dbReference>
<keyword evidence="2" id="KW-1185">Reference proteome</keyword>